<dbReference type="Proteomes" id="UP000052023">
    <property type="component" value="Unassembled WGS sequence"/>
</dbReference>
<dbReference type="Gene3D" id="3.40.190.10">
    <property type="entry name" value="Periplasmic binding protein-like II"/>
    <property type="match status" value="2"/>
</dbReference>
<comment type="similarity">
    <text evidence="2">Belongs to the bacterial solute-binding protein 1 family.</text>
</comment>
<evidence type="ECO:0000256" key="3">
    <source>
        <dbReference type="ARBA" id="ARBA00022475"/>
    </source>
</evidence>
<evidence type="ECO:0000313" key="10">
    <source>
        <dbReference type="EMBL" id="KRR17979.1"/>
    </source>
</evidence>
<keyword evidence="5" id="KW-0574">Periplasm</keyword>
<keyword evidence="4 9" id="KW-0732">Signal</keyword>
<feature type="signal peptide" evidence="9">
    <location>
        <begin position="1"/>
        <end position="26"/>
    </location>
</feature>
<dbReference type="SUPFAM" id="SSF53850">
    <property type="entry name" value="Periplasmic binding protein-like II"/>
    <property type="match status" value="1"/>
</dbReference>
<dbReference type="InterPro" id="IPR006059">
    <property type="entry name" value="SBP"/>
</dbReference>
<keyword evidence="11" id="KW-1185">Reference proteome</keyword>
<proteinExistence type="inferred from homology"/>
<evidence type="ECO:0000256" key="9">
    <source>
        <dbReference type="SAM" id="SignalP"/>
    </source>
</evidence>
<dbReference type="AlphaFoldDB" id="A0A0R3MDJ8"/>
<dbReference type="OrthoDB" id="9770625at2"/>
<keyword evidence="8" id="KW-0449">Lipoprotein</keyword>
<name>A0A0R3MDJ8_9BRAD</name>
<dbReference type="PROSITE" id="PS51257">
    <property type="entry name" value="PROKAR_LIPOPROTEIN"/>
    <property type="match status" value="1"/>
</dbReference>
<dbReference type="PANTHER" id="PTHR43649">
    <property type="entry name" value="ARABINOSE-BINDING PROTEIN-RELATED"/>
    <property type="match status" value="1"/>
</dbReference>
<evidence type="ECO:0000256" key="1">
    <source>
        <dbReference type="ARBA" id="ARBA00004418"/>
    </source>
</evidence>
<keyword evidence="6" id="KW-0472">Membrane</keyword>
<evidence type="ECO:0000256" key="7">
    <source>
        <dbReference type="ARBA" id="ARBA00023139"/>
    </source>
</evidence>
<evidence type="ECO:0000256" key="5">
    <source>
        <dbReference type="ARBA" id="ARBA00022764"/>
    </source>
</evidence>
<evidence type="ECO:0000256" key="8">
    <source>
        <dbReference type="ARBA" id="ARBA00023288"/>
    </source>
</evidence>
<dbReference type="EMBL" id="LLYA01000203">
    <property type="protein sequence ID" value="KRR17979.1"/>
    <property type="molecule type" value="Genomic_DNA"/>
</dbReference>
<comment type="caution">
    <text evidence="10">The sequence shown here is derived from an EMBL/GenBank/DDBJ whole genome shotgun (WGS) entry which is preliminary data.</text>
</comment>
<reference evidence="10 11" key="1">
    <citation type="submission" date="2014-03" db="EMBL/GenBank/DDBJ databases">
        <title>Bradyrhizobium valentinum sp. nov., isolated from effective nodules of Lupinus mariae-josephae, a lupine endemic of basic-lime soils in Eastern Spain.</title>
        <authorList>
            <person name="Duran D."/>
            <person name="Rey L."/>
            <person name="Navarro A."/>
            <person name="Busquets A."/>
            <person name="Imperial J."/>
            <person name="Ruiz-Argueso T."/>
        </authorList>
    </citation>
    <scope>NUCLEOTIDE SEQUENCE [LARGE SCALE GENOMIC DNA]</scope>
    <source>
        <strain evidence="10 11">Ro19</strain>
    </source>
</reference>
<protein>
    <submittedName>
        <fullName evidence="10">ABC transporter substrate-binding protein</fullName>
    </submittedName>
</protein>
<gene>
    <name evidence="10" type="ORF">CQ13_11530</name>
</gene>
<evidence type="ECO:0000256" key="2">
    <source>
        <dbReference type="ARBA" id="ARBA00008520"/>
    </source>
</evidence>
<keyword evidence="3" id="KW-1003">Cell membrane</keyword>
<evidence type="ECO:0000256" key="6">
    <source>
        <dbReference type="ARBA" id="ARBA00023136"/>
    </source>
</evidence>
<dbReference type="PANTHER" id="PTHR43649:SF33">
    <property type="entry name" value="POLYGALACTURONAN_RHAMNOGALACTURONAN-BINDING PROTEIN YTCQ"/>
    <property type="match status" value="1"/>
</dbReference>
<comment type="subcellular location">
    <subcellularLocation>
        <location evidence="1">Periplasm</location>
    </subcellularLocation>
</comment>
<dbReference type="Pfam" id="PF01547">
    <property type="entry name" value="SBP_bac_1"/>
    <property type="match status" value="1"/>
</dbReference>
<dbReference type="CDD" id="cd13585">
    <property type="entry name" value="PBP2_TMBP_like"/>
    <property type="match status" value="1"/>
</dbReference>
<dbReference type="GO" id="GO:0042597">
    <property type="term" value="C:periplasmic space"/>
    <property type="evidence" value="ECO:0007669"/>
    <property type="project" value="UniProtKB-SubCell"/>
</dbReference>
<sequence>MKAKAFAARLALALVAAGNAASVACAADFDWKKFQGKTVTFLANNNPVAQALLAHKADFEKLTGITLKVDGYQEQQMRQRLVTVMNARSDEVDVFMSLPSREGPQFAAAGWYADLTPMTKGAVAGDYDYAGLSQALLKAGTFDGKLTSMPMNIEGPILYYRTDILKKCGVEPPATIKDIEPAAKKLKACDASITPFVSRGLKPAIAYTFSNMLHNIGGNYIANGKSNLCSAKGKEALETYSGLLRDYGPPGVVNYSFQQISALYRSGRAAMSFESSNELRTVMDGGERLKDTALVPFPAGDAGQVPTAIGWGLAVSAHSKQPEAAWYFVQWATSPEIQKRMALQGIAPPRSAVANDPAYRKWIEEEPVRKQWQAALDVLAAKGSSEVGYPIVANPESREFIGQAVQDLILKQKTVDQACADADKGLDALIAQK</sequence>
<organism evidence="10 11">
    <name type="scientific">Bradyrhizobium retamae</name>
    <dbReference type="NCBI Taxonomy" id="1300035"/>
    <lineage>
        <taxon>Bacteria</taxon>
        <taxon>Pseudomonadati</taxon>
        <taxon>Pseudomonadota</taxon>
        <taxon>Alphaproteobacteria</taxon>
        <taxon>Hyphomicrobiales</taxon>
        <taxon>Nitrobacteraceae</taxon>
        <taxon>Bradyrhizobium</taxon>
    </lineage>
</organism>
<accession>A0A0R3MDJ8</accession>
<dbReference type="InterPro" id="IPR050490">
    <property type="entry name" value="Bact_solute-bd_prot1"/>
</dbReference>
<dbReference type="RefSeq" id="WP_057847414.1">
    <property type="nucleotide sequence ID" value="NZ_LLYA01000203.1"/>
</dbReference>
<evidence type="ECO:0000256" key="4">
    <source>
        <dbReference type="ARBA" id="ARBA00022729"/>
    </source>
</evidence>
<evidence type="ECO:0000313" key="11">
    <source>
        <dbReference type="Proteomes" id="UP000052023"/>
    </source>
</evidence>
<feature type="chain" id="PRO_5006444001" evidence="9">
    <location>
        <begin position="27"/>
        <end position="433"/>
    </location>
</feature>
<keyword evidence="7" id="KW-0564">Palmitate</keyword>